<protein>
    <submittedName>
        <fullName evidence="9">Oligosaccharide:H+ symporter</fullName>
    </submittedName>
</protein>
<evidence type="ECO:0000256" key="6">
    <source>
        <dbReference type="ARBA" id="ARBA00023136"/>
    </source>
</evidence>
<feature type="transmembrane region" description="Helical" evidence="7">
    <location>
        <begin position="70"/>
        <end position="87"/>
    </location>
</feature>
<dbReference type="AlphaFoldDB" id="A0A4R3YRK6"/>
<feature type="transmembrane region" description="Helical" evidence="7">
    <location>
        <begin position="330"/>
        <end position="353"/>
    </location>
</feature>
<feature type="domain" description="Major facilitator superfamily (MFS) profile" evidence="8">
    <location>
        <begin position="1"/>
        <end position="384"/>
    </location>
</feature>
<comment type="similarity">
    <text evidence="2">Belongs to the major facilitator superfamily. MFSD6 family.</text>
</comment>
<dbReference type="GO" id="GO:0005886">
    <property type="term" value="C:plasma membrane"/>
    <property type="evidence" value="ECO:0007669"/>
    <property type="project" value="UniProtKB-SubCell"/>
</dbReference>
<keyword evidence="4 7" id="KW-0812">Transmembrane</keyword>
<feature type="transmembrane region" description="Helical" evidence="7">
    <location>
        <begin position="12"/>
        <end position="30"/>
    </location>
</feature>
<keyword evidence="6 7" id="KW-0472">Membrane</keyword>
<comment type="caution">
    <text evidence="9">The sequence shown here is derived from an EMBL/GenBank/DDBJ whole genome shotgun (WGS) entry which is preliminary data.</text>
</comment>
<keyword evidence="5 7" id="KW-1133">Transmembrane helix</keyword>
<dbReference type="InterPro" id="IPR036259">
    <property type="entry name" value="MFS_trans_sf"/>
</dbReference>
<dbReference type="EMBL" id="SMCQ01000019">
    <property type="protein sequence ID" value="TCV95070.1"/>
    <property type="molecule type" value="Genomic_DNA"/>
</dbReference>
<evidence type="ECO:0000259" key="8">
    <source>
        <dbReference type="PROSITE" id="PS50850"/>
    </source>
</evidence>
<keyword evidence="10" id="KW-1185">Reference proteome</keyword>
<accession>A0A4R3YRK6</accession>
<dbReference type="InterPro" id="IPR020846">
    <property type="entry name" value="MFS_dom"/>
</dbReference>
<gene>
    <name evidence="9" type="ORF">EDD60_11957</name>
</gene>
<dbReference type="PROSITE" id="PS50850">
    <property type="entry name" value="MFS"/>
    <property type="match status" value="1"/>
</dbReference>
<dbReference type="Proteomes" id="UP000295515">
    <property type="component" value="Unassembled WGS sequence"/>
</dbReference>
<evidence type="ECO:0000313" key="10">
    <source>
        <dbReference type="Proteomes" id="UP000295515"/>
    </source>
</evidence>
<dbReference type="PANTHER" id="PTHR16172">
    <property type="entry name" value="MAJOR FACILITATOR SUPERFAMILY DOMAIN-CONTAINING PROTEIN 6-LIKE"/>
    <property type="match status" value="1"/>
</dbReference>
<keyword evidence="3" id="KW-0813">Transport</keyword>
<dbReference type="RefSeq" id="WP_066444957.1">
    <property type="nucleotide sequence ID" value="NZ_DBGCPY010000087.1"/>
</dbReference>
<evidence type="ECO:0000256" key="3">
    <source>
        <dbReference type="ARBA" id="ARBA00022448"/>
    </source>
</evidence>
<dbReference type="InterPro" id="IPR051717">
    <property type="entry name" value="MFS_MFSD6"/>
</dbReference>
<organism evidence="9 10">
    <name type="scientific">Longibaculum muris</name>
    <dbReference type="NCBI Taxonomy" id="1796628"/>
    <lineage>
        <taxon>Bacteria</taxon>
        <taxon>Bacillati</taxon>
        <taxon>Bacillota</taxon>
        <taxon>Erysipelotrichia</taxon>
        <taxon>Erysipelotrichales</taxon>
        <taxon>Coprobacillaceae</taxon>
        <taxon>Longibaculum</taxon>
    </lineage>
</organism>
<dbReference type="GO" id="GO:0022857">
    <property type="term" value="F:transmembrane transporter activity"/>
    <property type="evidence" value="ECO:0007669"/>
    <property type="project" value="InterPro"/>
</dbReference>
<dbReference type="PANTHER" id="PTHR16172:SF41">
    <property type="entry name" value="MAJOR FACILITATOR SUPERFAMILY DOMAIN-CONTAINING PROTEIN 6-LIKE"/>
    <property type="match status" value="1"/>
</dbReference>
<evidence type="ECO:0000256" key="4">
    <source>
        <dbReference type="ARBA" id="ARBA00022692"/>
    </source>
</evidence>
<evidence type="ECO:0000256" key="1">
    <source>
        <dbReference type="ARBA" id="ARBA00004651"/>
    </source>
</evidence>
<reference evidence="9 10" key="1">
    <citation type="submission" date="2019-03" db="EMBL/GenBank/DDBJ databases">
        <title>Genomic Encyclopedia of Type Strains, Phase IV (KMG-IV): sequencing the most valuable type-strain genomes for metagenomic binning, comparative biology and taxonomic classification.</title>
        <authorList>
            <person name="Goeker M."/>
        </authorList>
    </citation>
    <scope>NUCLEOTIDE SEQUENCE [LARGE SCALE GENOMIC DNA]</scope>
    <source>
        <strain evidence="9 10">DSM 29487</strain>
    </source>
</reference>
<dbReference type="Gene3D" id="1.20.1250.20">
    <property type="entry name" value="MFS general substrate transporter like domains"/>
    <property type="match status" value="2"/>
</dbReference>
<feature type="transmembrane region" description="Helical" evidence="7">
    <location>
        <begin position="240"/>
        <end position="260"/>
    </location>
</feature>
<feature type="transmembrane region" description="Helical" evidence="7">
    <location>
        <begin position="161"/>
        <end position="179"/>
    </location>
</feature>
<proteinExistence type="inferred from homology"/>
<evidence type="ECO:0000256" key="5">
    <source>
        <dbReference type="ARBA" id="ARBA00022989"/>
    </source>
</evidence>
<dbReference type="SUPFAM" id="SSF103473">
    <property type="entry name" value="MFS general substrate transporter"/>
    <property type="match status" value="1"/>
</dbReference>
<evidence type="ECO:0000256" key="7">
    <source>
        <dbReference type="SAM" id="Phobius"/>
    </source>
</evidence>
<dbReference type="Pfam" id="PF12832">
    <property type="entry name" value="MFS_1_like"/>
    <property type="match status" value="1"/>
</dbReference>
<feature type="transmembrane region" description="Helical" evidence="7">
    <location>
        <begin position="93"/>
        <end position="111"/>
    </location>
</feature>
<feature type="transmembrane region" description="Helical" evidence="7">
    <location>
        <begin position="296"/>
        <end position="318"/>
    </location>
</feature>
<feature type="transmembrane region" description="Helical" evidence="7">
    <location>
        <begin position="359"/>
        <end position="378"/>
    </location>
</feature>
<dbReference type="PROSITE" id="PS51257">
    <property type="entry name" value="PROKAR_LIPOPROTEIN"/>
    <property type="match status" value="1"/>
</dbReference>
<sequence length="394" mass="43265">MKDKNIIKFQAFYFLLIGAVGCFTPYINVYLEKSIGLEGSQIGLITAISLILGVCVIPIWGVIGDKTRKYNLLLMTSLALSIVVLYFYSKQTVYLGCIVFALLLEVVRLGSTPMADTITMNYTAKNGGNYGSIRGMGSLGYMLGSMAVGFLADIFGLDGPLFTSYMLLLGIALLICFTFPKSNEEDDEKEKPQKGSFKELLVNKNFIFILVLVMITQIVVDSSGAYAGNHLVVTLKGNNSLISWLTLVQVLPEFLFLMVASQIIRKMGYKKFFLISTIPMAIRMFTYAFIPNPYVFVFISIVHCLGVACSTVASLAYIQDTVSPAVFGTAITLLNAAMSIGKAIYGYLFGAIYQYFGSYNIFLISGIIVVIGVILVATTKRFDEADHKLKSTNV</sequence>
<dbReference type="GeneID" id="98916150"/>
<feature type="transmembrane region" description="Helical" evidence="7">
    <location>
        <begin position="272"/>
        <end position="290"/>
    </location>
</feature>
<comment type="subcellular location">
    <subcellularLocation>
        <location evidence="1">Cell membrane</location>
        <topology evidence="1">Multi-pass membrane protein</topology>
    </subcellularLocation>
</comment>
<dbReference type="InterPro" id="IPR024989">
    <property type="entry name" value="MFS_assoc_dom"/>
</dbReference>
<name>A0A4R3YRK6_9FIRM</name>
<feature type="transmembrane region" description="Helical" evidence="7">
    <location>
        <begin position="42"/>
        <end position="63"/>
    </location>
</feature>
<feature type="transmembrane region" description="Helical" evidence="7">
    <location>
        <begin position="132"/>
        <end position="155"/>
    </location>
</feature>
<evidence type="ECO:0000256" key="2">
    <source>
        <dbReference type="ARBA" id="ARBA00005241"/>
    </source>
</evidence>
<evidence type="ECO:0000313" key="9">
    <source>
        <dbReference type="EMBL" id="TCV95070.1"/>
    </source>
</evidence>
<feature type="transmembrane region" description="Helical" evidence="7">
    <location>
        <begin position="200"/>
        <end position="220"/>
    </location>
</feature>